<dbReference type="Proteomes" id="UP000199352">
    <property type="component" value="Unassembled WGS sequence"/>
</dbReference>
<dbReference type="RefSeq" id="WP_089961348.1">
    <property type="nucleotide sequence ID" value="NZ_FOFR01000031.1"/>
</dbReference>
<evidence type="ECO:0000313" key="2">
    <source>
        <dbReference type="Proteomes" id="UP000199352"/>
    </source>
</evidence>
<protein>
    <submittedName>
        <fullName evidence="1">Phytanoyl-CoA dioxygenase (PhyH)</fullName>
    </submittedName>
</protein>
<accession>A0A1H9W9S3</accession>
<keyword evidence="1" id="KW-0223">Dioxygenase</keyword>
<sequence length="304" mass="33576">MYEFVMTRSTADNHDLTEAARKAVREDGGFVLRNALPAKAVLRLRSELTASFRRVSEQDWTWGELRRRARADDHLLGLRRALFACPSNAELFRHSRLRSFLGAVLDTSEPFLHPRRWLRLNEPGGGLGTWTTPYHQDHRFVQGTPDVLTVWTPLHDCDTGGLQVELRSHHDGLRPLGERGETNHLPPVLGVDPGNIAEPACELGDVVVFHSLVVHGTAANQSRYNRISVDARFQHPGDPIAGEQLIPAVAPQDERPIGVPGVDDPRPSAWSGDPGMAVPASMPVVPAGDFHLSRPIAPSRFARP</sequence>
<dbReference type="PANTHER" id="PTHR20883">
    <property type="entry name" value="PHYTANOYL-COA DIOXYGENASE DOMAIN CONTAINING 1"/>
    <property type="match status" value="1"/>
</dbReference>
<reference evidence="2" key="1">
    <citation type="submission" date="2016-10" db="EMBL/GenBank/DDBJ databases">
        <authorList>
            <person name="Varghese N."/>
            <person name="Submissions S."/>
        </authorList>
    </citation>
    <scope>NUCLEOTIDE SEQUENCE [LARGE SCALE GENOMIC DNA]</scope>
    <source>
        <strain evidence="2">CGMCC 4.3525</strain>
    </source>
</reference>
<dbReference type="Pfam" id="PF05721">
    <property type="entry name" value="PhyH"/>
    <property type="match status" value="1"/>
</dbReference>
<keyword evidence="1" id="KW-0560">Oxidoreductase</keyword>
<dbReference type="STRING" id="402600.SAMN05216188_13184"/>
<dbReference type="GO" id="GO:0016706">
    <property type="term" value="F:2-oxoglutarate-dependent dioxygenase activity"/>
    <property type="evidence" value="ECO:0007669"/>
    <property type="project" value="UniProtKB-ARBA"/>
</dbReference>
<proteinExistence type="predicted"/>
<organism evidence="1 2">
    <name type="scientific">Lentzea xinjiangensis</name>
    <dbReference type="NCBI Taxonomy" id="402600"/>
    <lineage>
        <taxon>Bacteria</taxon>
        <taxon>Bacillati</taxon>
        <taxon>Actinomycetota</taxon>
        <taxon>Actinomycetes</taxon>
        <taxon>Pseudonocardiales</taxon>
        <taxon>Pseudonocardiaceae</taxon>
        <taxon>Lentzea</taxon>
    </lineage>
</organism>
<keyword evidence="2" id="KW-1185">Reference proteome</keyword>
<gene>
    <name evidence="1" type="ORF">SAMN05216188_13184</name>
</gene>
<dbReference type="AlphaFoldDB" id="A0A1H9W9S3"/>
<dbReference type="PANTHER" id="PTHR20883:SF48">
    <property type="entry name" value="ECTOINE DIOXYGENASE"/>
    <property type="match status" value="1"/>
</dbReference>
<dbReference type="OrthoDB" id="183023at2"/>
<dbReference type="SUPFAM" id="SSF51197">
    <property type="entry name" value="Clavaminate synthase-like"/>
    <property type="match status" value="1"/>
</dbReference>
<dbReference type="EMBL" id="FOFR01000031">
    <property type="protein sequence ID" value="SES30531.1"/>
    <property type="molecule type" value="Genomic_DNA"/>
</dbReference>
<name>A0A1H9W9S3_9PSEU</name>
<dbReference type="Gene3D" id="2.60.120.620">
    <property type="entry name" value="q2cbj1_9rhob like domain"/>
    <property type="match status" value="1"/>
</dbReference>
<dbReference type="GO" id="GO:0005506">
    <property type="term" value="F:iron ion binding"/>
    <property type="evidence" value="ECO:0007669"/>
    <property type="project" value="UniProtKB-ARBA"/>
</dbReference>
<evidence type="ECO:0000313" key="1">
    <source>
        <dbReference type="EMBL" id="SES30531.1"/>
    </source>
</evidence>
<dbReference type="InterPro" id="IPR008775">
    <property type="entry name" value="Phytyl_CoA_dOase-like"/>
</dbReference>